<evidence type="ECO:0000256" key="1">
    <source>
        <dbReference type="ARBA" id="ARBA00004141"/>
    </source>
</evidence>
<evidence type="ECO:0000256" key="10">
    <source>
        <dbReference type="SAM" id="Phobius"/>
    </source>
</evidence>
<evidence type="ECO:0000256" key="9">
    <source>
        <dbReference type="RuleBase" id="RU000488"/>
    </source>
</evidence>
<dbReference type="InterPro" id="IPR018108">
    <property type="entry name" value="MCP_transmembrane"/>
</dbReference>
<dbReference type="AlphaFoldDB" id="A0A1R2D3S8"/>
<organism evidence="12 13">
    <name type="scientific">Stentor coeruleus</name>
    <dbReference type="NCBI Taxonomy" id="5963"/>
    <lineage>
        <taxon>Eukaryota</taxon>
        <taxon>Sar</taxon>
        <taxon>Alveolata</taxon>
        <taxon>Ciliophora</taxon>
        <taxon>Postciliodesmatophora</taxon>
        <taxon>Heterotrichea</taxon>
        <taxon>Heterotrichida</taxon>
        <taxon>Stentoridae</taxon>
        <taxon>Stentor</taxon>
    </lineage>
</organism>
<proteinExistence type="inferred from homology"/>
<dbReference type="Proteomes" id="UP000187209">
    <property type="component" value="Unassembled WGS sequence"/>
</dbReference>
<dbReference type="PROSITE" id="PS50920">
    <property type="entry name" value="SOLCAR"/>
    <property type="match status" value="3"/>
</dbReference>
<feature type="repeat" description="Solcar" evidence="8">
    <location>
        <begin position="199"/>
        <end position="288"/>
    </location>
</feature>
<evidence type="ECO:0000256" key="11">
    <source>
        <dbReference type="SAM" id="SignalP"/>
    </source>
</evidence>
<evidence type="ECO:0000313" key="13">
    <source>
        <dbReference type="Proteomes" id="UP000187209"/>
    </source>
</evidence>
<feature type="signal peptide" evidence="11">
    <location>
        <begin position="1"/>
        <end position="24"/>
    </location>
</feature>
<dbReference type="SUPFAM" id="SSF103506">
    <property type="entry name" value="Mitochondrial carrier"/>
    <property type="match status" value="1"/>
</dbReference>
<keyword evidence="6 10" id="KW-1133">Transmembrane helix</keyword>
<evidence type="ECO:0000256" key="2">
    <source>
        <dbReference type="ARBA" id="ARBA00006375"/>
    </source>
</evidence>
<dbReference type="GO" id="GO:0055085">
    <property type="term" value="P:transmembrane transport"/>
    <property type="evidence" value="ECO:0007669"/>
    <property type="project" value="InterPro"/>
</dbReference>
<evidence type="ECO:0000256" key="5">
    <source>
        <dbReference type="ARBA" id="ARBA00022737"/>
    </source>
</evidence>
<dbReference type="OrthoDB" id="428293at2759"/>
<name>A0A1R2D3S8_9CILI</name>
<dbReference type="GO" id="GO:0016020">
    <property type="term" value="C:membrane"/>
    <property type="evidence" value="ECO:0007669"/>
    <property type="project" value="UniProtKB-SubCell"/>
</dbReference>
<evidence type="ECO:0000313" key="12">
    <source>
        <dbReference type="EMBL" id="OMJ95918.1"/>
    </source>
</evidence>
<dbReference type="InterPro" id="IPR023395">
    <property type="entry name" value="MCP_dom_sf"/>
</dbReference>
<comment type="subcellular location">
    <subcellularLocation>
        <location evidence="1">Membrane</location>
        <topology evidence="1">Multi-pass membrane protein</topology>
    </subcellularLocation>
</comment>
<evidence type="ECO:0000256" key="3">
    <source>
        <dbReference type="ARBA" id="ARBA00022448"/>
    </source>
</evidence>
<evidence type="ECO:0000256" key="7">
    <source>
        <dbReference type="ARBA" id="ARBA00023136"/>
    </source>
</evidence>
<dbReference type="Gene3D" id="1.50.40.10">
    <property type="entry name" value="Mitochondrial carrier domain"/>
    <property type="match status" value="1"/>
</dbReference>
<dbReference type="Pfam" id="PF00153">
    <property type="entry name" value="Mito_carr"/>
    <property type="match status" value="3"/>
</dbReference>
<keyword evidence="7 8" id="KW-0472">Membrane</keyword>
<dbReference type="PANTHER" id="PTHR45618">
    <property type="entry name" value="MITOCHONDRIAL DICARBOXYLATE CARRIER-RELATED"/>
    <property type="match status" value="1"/>
</dbReference>
<sequence>MSKEELPFVLSFLCGAMSSTLAECATFPMDMMKTRMQMGGTQGVVKYRGLTHIVTHTYNTEGLSGFYKGVTPALLRQFLYSGIRVAVFEKAKSYFGYDEKTQGFWARFAFGGLGGGVASLVTTPLDVCKIRLVNDAKKARYNGLADCLVKTYKSEGLFHGFYKGSSPNVYRALIVNATSLSTYDTAKSNISSLIGIDENGLTNRLLSSIVTGFLSSVVSSPVDVIKSRYMNSVREEGMPKFKGPTDCLIQTVRNEGIGAMYNGFLFLWMRIGPWAVIMFMSWDWFKDMSKVYLVKKN</sequence>
<feature type="repeat" description="Solcar" evidence="8">
    <location>
        <begin position="6"/>
        <end position="94"/>
    </location>
</feature>
<comment type="similarity">
    <text evidence="2 9">Belongs to the mitochondrial carrier (TC 2.A.29) family.</text>
</comment>
<dbReference type="EMBL" id="MPUH01000006">
    <property type="protein sequence ID" value="OMJ95918.1"/>
    <property type="molecule type" value="Genomic_DNA"/>
</dbReference>
<comment type="caution">
    <text evidence="12">The sequence shown here is derived from an EMBL/GenBank/DDBJ whole genome shotgun (WGS) entry which is preliminary data.</text>
</comment>
<dbReference type="InterPro" id="IPR050391">
    <property type="entry name" value="Mito_Metabolite_Transporter"/>
</dbReference>
<keyword evidence="3 9" id="KW-0813">Transport</keyword>
<evidence type="ECO:0000256" key="8">
    <source>
        <dbReference type="PROSITE-ProRule" id="PRU00282"/>
    </source>
</evidence>
<protein>
    <recommendedName>
        <fullName evidence="14">Mitochondrial carrier protein</fullName>
    </recommendedName>
</protein>
<accession>A0A1R2D3S8</accession>
<dbReference type="InterPro" id="IPR002067">
    <property type="entry name" value="MCP"/>
</dbReference>
<keyword evidence="4 8" id="KW-0812">Transmembrane</keyword>
<reference evidence="12 13" key="1">
    <citation type="submission" date="2016-11" db="EMBL/GenBank/DDBJ databases">
        <title>The macronuclear genome of Stentor coeruleus: a giant cell with tiny introns.</title>
        <authorList>
            <person name="Slabodnick M."/>
            <person name="Ruby J.G."/>
            <person name="Reiff S.B."/>
            <person name="Swart E.C."/>
            <person name="Gosai S."/>
            <person name="Prabakaran S."/>
            <person name="Witkowska E."/>
            <person name="Larue G.E."/>
            <person name="Fisher S."/>
            <person name="Freeman R.M."/>
            <person name="Gunawardena J."/>
            <person name="Chu W."/>
            <person name="Stover N.A."/>
            <person name="Gregory B.D."/>
            <person name="Nowacki M."/>
            <person name="Derisi J."/>
            <person name="Roy S.W."/>
            <person name="Marshall W.F."/>
            <person name="Sood P."/>
        </authorList>
    </citation>
    <scope>NUCLEOTIDE SEQUENCE [LARGE SCALE GENOMIC DNA]</scope>
    <source>
        <strain evidence="12">WM001</strain>
    </source>
</reference>
<dbReference type="PRINTS" id="PR00926">
    <property type="entry name" value="MITOCARRIER"/>
</dbReference>
<feature type="transmembrane region" description="Helical" evidence="10">
    <location>
        <begin position="259"/>
        <end position="280"/>
    </location>
</feature>
<evidence type="ECO:0008006" key="14">
    <source>
        <dbReference type="Google" id="ProtNLM"/>
    </source>
</evidence>
<keyword evidence="13" id="KW-1185">Reference proteome</keyword>
<keyword evidence="5" id="KW-0677">Repeat</keyword>
<keyword evidence="11" id="KW-0732">Signal</keyword>
<feature type="chain" id="PRO_5010269073" description="Mitochondrial carrier protein" evidence="11">
    <location>
        <begin position="25"/>
        <end position="297"/>
    </location>
</feature>
<evidence type="ECO:0000256" key="6">
    <source>
        <dbReference type="ARBA" id="ARBA00022989"/>
    </source>
</evidence>
<evidence type="ECO:0000256" key="4">
    <source>
        <dbReference type="ARBA" id="ARBA00022692"/>
    </source>
</evidence>
<gene>
    <name evidence="12" type="ORF">SteCoe_651</name>
</gene>
<feature type="repeat" description="Solcar" evidence="8">
    <location>
        <begin position="106"/>
        <end position="189"/>
    </location>
</feature>